<protein>
    <submittedName>
        <fullName evidence="1">Uncharacterized protein</fullName>
    </submittedName>
</protein>
<name>A0A087M0V8_9HYPH</name>
<reference evidence="1 2" key="1">
    <citation type="submission" date="2014-08" db="EMBL/GenBank/DDBJ databases">
        <authorList>
            <person name="Hassan Y.I."/>
            <person name="Lepp D."/>
            <person name="Zhou T."/>
        </authorList>
    </citation>
    <scope>NUCLEOTIDE SEQUENCE [LARGE SCALE GENOMIC DNA]</scope>
    <source>
        <strain evidence="1 2">IFO13584</strain>
    </source>
</reference>
<sequence length="73" mass="8059">MVHFFGIFSPGPLARNRAEEAPAKANFFGGLPERADDAALSPLEEDAIYLAGKAPEPEPRSFWDARHEGFSER</sequence>
<dbReference type="STRING" id="46914.JP75_15145"/>
<dbReference type="AlphaFoldDB" id="A0A087M0V8"/>
<dbReference type="RefSeq" id="WP_035084220.1">
    <property type="nucleotide sequence ID" value="NZ_JQGC01000013.1"/>
</dbReference>
<accession>A0A087M0V8</accession>
<comment type="caution">
    <text evidence="1">The sequence shown here is derived from an EMBL/GenBank/DDBJ whole genome shotgun (WGS) entry which is preliminary data.</text>
</comment>
<keyword evidence="2" id="KW-1185">Reference proteome</keyword>
<proteinExistence type="predicted"/>
<dbReference type="Proteomes" id="UP000028981">
    <property type="component" value="Unassembled WGS sequence"/>
</dbReference>
<evidence type="ECO:0000313" key="1">
    <source>
        <dbReference type="EMBL" id="KFL30511.1"/>
    </source>
</evidence>
<organism evidence="1 2">
    <name type="scientific">Devosia riboflavina</name>
    <dbReference type="NCBI Taxonomy" id="46914"/>
    <lineage>
        <taxon>Bacteria</taxon>
        <taxon>Pseudomonadati</taxon>
        <taxon>Pseudomonadota</taxon>
        <taxon>Alphaproteobacteria</taxon>
        <taxon>Hyphomicrobiales</taxon>
        <taxon>Devosiaceae</taxon>
        <taxon>Devosia</taxon>
    </lineage>
</organism>
<evidence type="ECO:0000313" key="2">
    <source>
        <dbReference type="Proteomes" id="UP000028981"/>
    </source>
</evidence>
<dbReference type="OrthoDB" id="7951175at2"/>
<gene>
    <name evidence="1" type="ORF">JP75_15145</name>
</gene>
<dbReference type="EMBL" id="JQGC01000013">
    <property type="protein sequence ID" value="KFL30511.1"/>
    <property type="molecule type" value="Genomic_DNA"/>
</dbReference>